<reference evidence="1 2" key="1">
    <citation type="submission" date="2018-10" db="EMBL/GenBank/DDBJ databases">
        <title>Phylogenomics of Brevibacillus.</title>
        <authorList>
            <person name="Dunlap C."/>
        </authorList>
    </citation>
    <scope>NUCLEOTIDE SEQUENCE [LARGE SCALE GENOMIC DNA]</scope>
    <source>
        <strain evidence="1 2">DSM 100115</strain>
    </source>
</reference>
<dbReference type="InterPro" id="IPR032721">
    <property type="entry name" value="Toxin-deaminase"/>
</dbReference>
<proteinExistence type="predicted"/>
<evidence type="ECO:0000313" key="1">
    <source>
        <dbReference type="EMBL" id="RNB61129.1"/>
    </source>
</evidence>
<sequence>MRELWDGRTPDGGKALESFAVGAALGGVFSVGTSWLAKGAERVSGALKRGASSKVEGTGQGVGIGSRTVEESLEKINEIRKANKIGGKRNIAFAEYEINGSTGEIIGVSGKAERAGTAGVPNQRKFETITTPDGNPRTLDAEVKILEELASQLSSNASGKVHLFSELPFCQSCLGVIKQFKEQFPNVEVIISHGPSKSR</sequence>
<evidence type="ECO:0008006" key="3">
    <source>
        <dbReference type="Google" id="ProtNLM"/>
    </source>
</evidence>
<gene>
    <name evidence="1" type="ORF">EDM57_01840</name>
</gene>
<dbReference type="EMBL" id="RHHS01000008">
    <property type="protein sequence ID" value="RNB61129.1"/>
    <property type="molecule type" value="Genomic_DNA"/>
</dbReference>
<name>A0A3M8BCI4_9BACL</name>
<evidence type="ECO:0000313" key="2">
    <source>
        <dbReference type="Proteomes" id="UP000268829"/>
    </source>
</evidence>
<dbReference type="Pfam" id="PF14424">
    <property type="entry name" value="Toxin-deaminase"/>
    <property type="match status" value="1"/>
</dbReference>
<dbReference type="Proteomes" id="UP000268829">
    <property type="component" value="Unassembled WGS sequence"/>
</dbReference>
<dbReference type="AlphaFoldDB" id="A0A3M8BCI4"/>
<protein>
    <recommendedName>
        <fullName evidence="3">Deaminase</fullName>
    </recommendedName>
</protein>
<keyword evidence="2" id="KW-1185">Reference proteome</keyword>
<comment type="caution">
    <text evidence="1">The sequence shown here is derived from an EMBL/GenBank/DDBJ whole genome shotgun (WGS) entry which is preliminary data.</text>
</comment>
<dbReference type="OrthoDB" id="4038688at2"/>
<organism evidence="1 2">
    <name type="scientific">Brevibacillus gelatini</name>
    <dbReference type="NCBI Taxonomy" id="1655277"/>
    <lineage>
        <taxon>Bacteria</taxon>
        <taxon>Bacillati</taxon>
        <taxon>Bacillota</taxon>
        <taxon>Bacilli</taxon>
        <taxon>Bacillales</taxon>
        <taxon>Paenibacillaceae</taxon>
        <taxon>Brevibacillus</taxon>
    </lineage>
</organism>
<accession>A0A3M8BCI4</accession>